<keyword evidence="3" id="KW-1185">Reference proteome</keyword>
<dbReference type="STRING" id="7168.A0A182NAI5"/>
<feature type="region of interest" description="Disordered" evidence="1">
    <location>
        <begin position="355"/>
        <end position="396"/>
    </location>
</feature>
<reference evidence="2" key="2">
    <citation type="submission" date="2020-05" db="UniProtKB">
        <authorList>
            <consortium name="EnsemblMetazoa"/>
        </authorList>
    </citation>
    <scope>IDENTIFICATION</scope>
    <source>
        <strain evidence="2">WRAIR2</strain>
    </source>
</reference>
<evidence type="ECO:0000313" key="3">
    <source>
        <dbReference type="Proteomes" id="UP000075884"/>
    </source>
</evidence>
<name>A0A182NAI5_9DIPT</name>
<dbReference type="InterPro" id="IPR005312">
    <property type="entry name" value="DUF1759"/>
</dbReference>
<protein>
    <submittedName>
        <fullName evidence="2">Uncharacterized protein</fullName>
    </submittedName>
</protein>
<feature type="compositionally biased region" description="Polar residues" evidence="1">
    <location>
        <begin position="355"/>
        <end position="382"/>
    </location>
</feature>
<evidence type="ECO:0000256" key="1">
    <source>
        <dbReference type="SAM" id="MobiDB-lite"/>
    </source>
</evidence>
<dbReference type="Proteomes" id="UP000075884">
    <property type="component" value="Unassembled WGS sequence"/>
</dbReference>
<dbReference type="VEuPathDB" id="VectorBase:ADIR004661"/>
<evidence type="ECO:0000313" key="2">
    <source>
        <dbReference type="EnsemblMetazoa" id="ADIR004661-PA"/>
    </source>
</evidence>
<sequence length="506" mass="56967">MLELELDEEASVRGSMIEKTEAWLRETDRVGSTPHTRRDGGREGQRPMTPDTTDGKEAVGGACQTPAKKNSGGDKIPWRPSQPPTPGSSGVPPSYDRTWKIDQEAALEREYTEWRRAMEESITQHRERQCKNENSIKENANGGKEMVGVIGEFPLTPSQKAAREATSRELPVFTGAIEQWPLFIASYERSTKTCGFTEEENLLRLQKALKGPALDSVDHLLYFPEGLSEAMDILRTEYGRPELIVESLVDKVKRMPPPRADKLETIAAFGKAVRKMCGTIRISGLQEYNCNVTLLKELSAKLPPERRLEWARFKVDLPRVTVDDFGSWIWEIGHAASRETNPFAMPREFDVANQHNVQQRSAPQRSSLQYGAPQRSSLQHSAPQRKPHNAYMNTHNAEPKRERRCTLCHDTCASLADYVWHETGRIREGVARRGLCTTCLYAHKGKCFIKTVCGVDGCLLRHHALLHQTIPATHTTQLEHCNTHASNNKDTLLRYVPVIISGNGKQ</sequence>
<accession>A0A182NAI5</accession>
<feature type="compositionally biased region" description="Basic and acidic residues" evidence="1">
    <location>
        <begin position="36"/>
        <end position="45"/>
    </location>
</feature>
<proteinExistence type="predicted"/>
<dbReference type="PANTHER" id="PTHR47331">
    <property type="entry name" value="PHD-TYPE DOMAIN-CONTAINING PROTEIN"/>
    <property type="match status" value="1"/>
</dbReference>
<feature type="region of interest" description="Disordered" evidence="1">
    <location>
        <begin position="1"/>
        <end position="96"/>
    </location>
</feature>
<reference evidence="3" key="1">
    <citation type="submission" date="2013-03" db="EMBL/GenBank/DDBJ databases">
        <title>The Genome Sequence of Anopheles dirus WRAIR2.</title>
        <authorList>
            <consortium name="The Broad Institute Genomics Platform"/>
            <person name="Neafsey D.E."/>
            <person name="Walton C."/>
            <person name="Walker B."/>
            <person name="Young S.K."/>
            <person name="Zeng Q."/>
            <person name="Gargeya S."/>
            <person name="Fitzgerald M."/>
            <person name="Haas B."/>
            <person name="Abouelleil A."/>
            <person name="Allen A.W."/>
            <person name="Alvarado L."/>
            <person name="Arachchi H.M."/>
            <person name="Berlin A.M."/>
            <person name="Chapman S.B."/>
            <person name="Gainer-Dewar J."/>
            <person name="Goldberg J."/>
            <person name="Griggs A."/>
            <person name="Gujja S."/>
            <person name="Hansen M."/>
            <person name="Howarth C."/>
            <person name="Imamovic A."/>
            <person name="Ireland A."/>
            <person name="Larimer J."/>
            <person name="McCowan C."/>
            <person name="Murphy C."/>
            <person name="Pearson M."/>
            <person name="Poon T.W."/>
            <person name="Priest M."/>
            <person name="Roberts A."/>
            <person name="Saif S."/>
            <person name="Shea T."/>
            <person name="Sisk P."/>
            <person name="Sykes S."/>
            <person name="Wortman J."/>
            <person name="Nusbaum C."/>
            <person name="Birren B."/>
        </authorList>
    </citation>
    <scope>NUCLEOTIDE SEQUENCE [LARGE SCALE GENOMIC DNA]</scope>
    <source>
        <strain evidence="3">WRAIR2</strain>
    </source>
</reference>
<organism evidence="2 3">
    <name type="scientific">Anopheles dirus</name>
    <dbReference type="NCBI Taxonomy" id="7168"/>
    <lineage>
        <taxon>Eukaryota</taxon>
        <taxon>Metazoa</taxon>
        <taxon>Ecdysozoa</taxon>
        <taxon>Arthropoda</taxon>
        <taxon>Hexapoda</taxon>
        <taxon>Insecta</taxon>
        <taxon>Pterygota</taxon>
        <taxon>Neoptera</taxon>
        <taxon>Endopterygota</taxon>
        <taxon>Diptera</taxon>
        <taxon>Nematocera</taxon>
        <taxon>Culicoidea</taxon>
        <taxon>Culicidae</taxon>
        <taxon>Anophelinae</taxon>
        <taxon>Anopheles</taxon>
    </lineage>
</organism>
<dbReference type="EnsemblMetazoa" id="ADIR004661-RA">
    <property type="protein sequence ID" value="ADIR004661-PA"/>
    <property type="gene ID" value="ADIR004661"/>
</dbReference>
<feature type="compositionally biased region" description="Basic and acidic residues" evidence="1">
    <location>
        <begin position="16"/>
        <end position="29"/>
    </location>
</feature>
<dbReference type="AlphaFoldDB" id="A0A182NAI5"/>
<dbReference type="Pfam" id="PF03564">
    <property type="entry name" value="DUF1759"/>
    <property type="match status" value="1"/>
</dbReference>